<keyword evidence="1" id="KW-0472">Membrane</keyword>
<name>A0AAD7J3K9_9AGAR</name>
<gene>
    <name evidence="2" type="ORF">B0H16DRAFT_1541138</name>
</gene>
<dbReference type="Proteomes" id="UP001215598">
    <property type="component" value="Unassembled WGS sequence"/>
</dbReference>
<feature type="transmembrane region" description="Helical" evidence="1">
    <location>
        <begin position="172"/>
        <end position="191"/>
    </location>
</feature>
<feature type="non-terminal residue" evidence="2">
    <location>
        <position position="1"/>
    </location>
</feature>
<feature type="transmembrane region" description="Helical" evidence="1">
    <location>
        <begin position="74"/>
        <end position="95"/>
    </location>
</feature>
<keyword evidence="1" id="KW-1133">Transmembrane helix</keyword>
<evidence type="ECO:0000256" key="1">
    <source>
        <dbReference type="SAM" id="Phobius"/>
    </source>
</evidence>
<sequence length="208" mass="24263">MPLARQVITSINWVLKCVETFLSKFDAVDVLMVVGPMLLHALAMFVWTAFVGLKRTPSVAKATIWHLSGERRSINLTGGALSLAYIAFSVLYLVIACSITHRTKANEPLWTALHSLKAREDLWCFLQEFEKWKSVQLAQFRIVIPELQRIVQYYVIGAAWRTWSALHWSQKVLIVPPVFIFYLHLDLIPFMRKLPRWRRRRRLCHCED</sequence>
<comment type="caution">
    <text evidence="2">The sequence shown here is derived from an EMBL/GenBank/DDBJ whole genome shotgun (WGS) entry which is preliminary data.</text>
</comment>
<evidence type="ECO:0000313" key="2">
    <source>
        <dbReference type="EMBL" id="KAJ7755123.1"/>
    </source>
</evidence>
<accession>A0AAD7J3K9</accession>
<reference evidence="2" key="1">
    <citation type="submission" date="2023-03" db="EMBL/GenBank/DDBJ databases">
        <title>Massive genome expansion in bonnet fungi (Mycena s.s.) driven by repeated elements and novel gene families across ecological guilds.</title>
        <authorList>
            <consortium name="Lawrence Berkeley National Laboratory"/>
            <person name="Harder C.B."/>
            <person name="Miyauchi S."/>
            <person name="Viragh M."/>
            <person name="Kuo A."/>
            <person name="Thoen E."/>
            <person name="Andreopoulos B."/>
            <person name="Lu D."/>
            <person name="Skrede I."/>
            <person name="Drula E."/>
            <person name="Henrissat B."/>
            <person name="Morin E."/>
            <person name="Kohler A."/>
            <person name="Barry K."/>
            <person name="LaButti K."/>
            <person name="Morin E."/>
            <person name="Salamov A."/>
            <person name="Lipzen A."/>
            <person name="Mereny Z."/>
            <person name="Hegedus B."/>
            <person name="Baldrian P."/>
            <person name="Stursova M."/>
            <person name="Weitz H."/>
            <person name="Taylor A."/>
            <person name="Grigoriev I.V."/>
            <person name="Nagy L.G."/>
            <person name="Martin F."/>
            <person name="Kauserud H."/>
        </authorList>
    </citation>
    <scope>NUCLEOTIDE SEQUENCE</scope>
    <source>
        <strain evidence="2">CBHHK182m</strain>
    </source>
</reference>
<keyword evidence="1" id="KW-0812">Transmembrane</keyword>
<feature type="transmembrane region" description="Helical" evidence="1">
    <location>
        <begin position="30"/>
        <end position="53"/>
    </location>
</feature>
<organism evidence="2 3">
    <name type="scientific">Mycena metata</name>
    <dbReference type="NCBI Taxonomy" id="1033252"/>
    <lineage>
        <taxon>Eukaryota</taxon>
        <taxon>Fungi</taxon>
        <taxon>Dikarya</taxon>
        <taxon>Basidiomycota</taxon>
        <taxon>Agaricomycotina</taxon>
        <taxon>Agaricomycetes</taxon>
        <taxon>Agaricomycetidae</taxon>
        <taxon>Agaricales</taxon>
        <taxon>Marasmiineae</taxon>
        <taxon>Mycenaceae</taxon>
        <taxon>Mycena</taxon>
    </lineage>
</organism>
<dbReference type="EMBL" id="JARKIB010000050">
    <property type="protein sequence ID" value="KAJ7755123.1"/>
    <property type="molecule type" value="Genomic_DNA"/>
</dbReference>
<protein>
    <submittedName>
        <fullName evidence="2">Uncharacterized protein</fullName>
    </submittedName>
</protein>
<keyword evidence="3" id="KW-1185">Reference proteome</keyword>
<evidence type="ECO:0000313" key="3">
    <source>
        <dbReference type="Proteomes" id="UP001215598"/>
    </source>
</evidence>
<dbReference type="AlphaFoldDB" id="A0AAD7J3K9"/>
<proteinExistence type="predicted"/>